<dbReference type="Pfam" id="PF25968">
    <property type="entry name" value="CALS1"/>
    <property type="match status" value="1"/>
</dbReference>
<keyword evidence="8" id="KW-0133">Cell shape</keyword>
<dbReference type="GO" id="GO:0071555">
    <property type="term" value="P:cell wall organization"/>
    <property type="evidence" value="ECO:0007669"/>
    <property type="project" value="UniProtKB-KW"/>
</dbReference>
<feature type="transmembrane region" description="Helical" evidence="19">
    <location>
        <begin position="712"/>
        <end position="733"/>
    </location>
</feature>
<evidence type="ECO:0000256" key="8">
    <source>
        <dbReference type="ARBA" id="ARBA00022960"/>
    </source>
</evidence>
<dbReference type="Gene3D" id="1.25.40.270">
    <property type="entry name" value="Vacuolar protein sorting-associated protein vta1"/>
    <property type="match status" value="1"/>
</dbReference>
<protein>
    <recommendedName>
        <fullName evidence="16">1,3-beta-glucan synthase</fullName>
        <ecNumber evidence="3">2.4.1.34</ecNumber>
    </recommendedName>
    <alternativeName>
        <fullName evidence="16">1,3-beta-glucan synthase</fullName>
    </alternativeName>
</protein>
<evidence type="ECO:0000256" key="11">
    <source>
        <dbReference type="ARBA" id="ARBA00023125"/>
    </source>
</evidence>
<keyword evidence="11" id="KW-0238">DNA-binding</keyword>
<feature type="transmembrane region" description="Helical" evidence="19">
    <location>
        <begin position="1973"/>
        <end position="1992"/>
    </location>
</feature>
<feature type="region of interest" description="Disordered" evidence="18">
    <location>
        <begin position="2367"/>
        <end position="2389"/>
    </location>
</feature>
<feature type="transmembrane region" description="Helical" evidence="19">
    <location>
        <begin position="1878"/>
        <end position="1896"/>
    </location>
</feature>
<keyword evidence="12 19" id="KW-0472">Membrane</keyword>
<feature type="transmembrane region" description="Helical" evidence="19">
    <location>
        <begin position="1631"/>
        <end position="1653"/>
    </location>
</feature>
<feature type="transmembrane region" description="Helical" evidence="19">
    <location>
        <begin position="809"/>
        <end position="831"/>
    </location>
</feature>
<dbReference type="GO" id="GO:0000148">
    <property type="term" value="C:1,3-beta-D-glucan synthase complex"/>
    <property type="evidence" value="ECO:0007669"/>
    <property type="project" value="InterPro"/>
</dbReference>
<feature type="transmembrane region" description="Helical" evidence="19">
    <location>
        <begin position="597"/>
        <end position="614"/>
    </location>
</feature>
<evidence type="ECO:0000256" key="14">
    <source>
        <dbReference type="ARBA" id="ARBA00023242"/>
    </source>
</evidence>
<feature type="region of interest" description="Disordered" evidence="18">
    <location>
        <begin position="1"/>
        <end position="20"/>
    </location>
</feature>
<feature type="transmembrane region" description="Helical" evidence="19">
    <location>
        <begin position="1802"/>
        <end position="1824"/>
    </location>
</feature>
<evidence type="ECO:0000256" key="2">
    <source>
        <dbReference type="ARBA" id="ARBA00009040"/>
    </source>
</evidence>
<evidence type="ECO:0000256" key="6">
    <source>
        <dbReference type="ARBA" id="ARBA00022679"/>
    </source>
</evidence>
<keyword evidence="9 19" id="KW-1133">Transmembrane helix</keyword>
<evidence type="ECO:0000256" key="13">
    <source>
        <dbReference type="ARBA" id="ARBA00023163"/>
    </source>
</evidence>
<feature type="domain" description="RWP-RK" evidence="20">
    <location>
        <begin position="2131"/>
        <end position="2215"/>
    </location>
</feature>
<dbReference type="PANTHER" id="PTHR12741:SF16">
    <property type="entry name" value="CALLOSE SYNTHASE 7"/>
    <property type="match status" value="1"/>
</dbReference>
<evidence type="ECO:0000256" key="3">
    <source>
        <dbReference type="ARBA" id="ARBA00012589"/>
    </source>
</evidence>
<dbReference type="PANTHER" id="PTHR12741">
    <property type="entry name" value="LYST-INTERACTING PROTEIN LIP5 DOPAMINE RESPONSIVE PROTEIN DRG-1"/>
    <property type="match status" value="1"/>
</dbReference>
<evidence type="ECO:0000256" key="7">
    <source>
        <dbReference type="ARBA" id="ARBA00022692"/>
    </source>
</evidence>
<dbReference type="GO" id="GO:0005886">
    <property type="term" value="C:plasma membrane"/>
    <property type="evidence" value="ECO:0007669"/>
    <property type="project" value="UniProtKB-SubCell"/>
</dbReference>
<evidence type="ECO:0000256" key="12">
    <source>
        <dbReference type="ARBA" id="ARBA00023136"/>
    </source>
</evidence>
<evidence type="ECO:0000256" key="9">
    <source>
        <dbReference type="ARBA" id="ARBA00022989"/>
    </source>
</evidence>
<evidence type="ECO:0000256" key="15">
    <source>
        <dbReference type="ARBA" id="ARBA00023316"/>
    </source>
</evidence>
<keyword evidence="10" id="KW-0805">Transcription regulation</keyword>
<evidence type="ECO:0000256" key="1">
    <source>
        <dbReference type="ARBA" id="ARBA00004651"/>
    </source>
</evidence>
<keyword evidence="13" id="KW-0804">Transcription</keyword>
<dbReference type="GO" id="GO:0008360">
    <property type="term" value="P:regulation of cell shape"/>
    <property type="evidence" value="ECO:0007669"/>
    <property type="project" value="UniProtKB-KW"/>
</dbReference>
<feature type="transmembrane region" description="Helical" evidence="19">
    <location>
        <begin position="1908"/>
        <end position="1928"/>
    </location>
</feature>
<dbReference type="EMBL" id="CAADRP010000557">
    <property type="protein sequence ID" value="VFU29565.1"/>
    <property type="molecule type" value="Genomic_DNA"/>
</dbReference>
<keyword evidence="15" id="KW-0961">Cell wall biogenesis/degradation</keyword>
<evidence type="ECO:0000256" key="16">
    <source>
        <dbReference type="ARBA" id="ARBA00032165"/>
    </source>
</evidence>
<dbReference type="Pfam" id="PF02364">
    <property type="entry name" value="Glucan_synthase"/>
    <property type="match status" value="1"/>
</dbReference>
<dbReference type="EC" id="2.4.1.34" evidence="3"/>
<name>A0A6N2KWQ1_SALVM</name>
<evidence type="ECO:0000256" key="4">
    <source>
        <dbReference type="ARBA" id="ARBA00022475"/>
    </source>
</evidence>
<evidence type="ECO:0000313" key="21">
    <source>
        <dbReference type="EMBL" id="VFU29565.1"/>
    </source>
</evidence>
<feature type="transmembrane region" description="Helical" evidence="19">
    <location>
        <begin position="1948"/>
        <end position="1967"/>
    </location>
</feature>
<dbReference type="GO" id="GO:0006075">
    <property type="term" value="P:(1-&gt;3)-beta-D-glucan biosynthetic process"/>
    <property type="evidence" value="ECO:0007669"/>
    <property type="project" value="InterPro"/>
</dbReference>
<comment type="similarity">
    <text evidence="2">Belongs to the glycosyltransferase 48 family.</text>
</comment>
<evidence type="ECO:0000256" key="18">
    <source>
        <dbReference type="SAM" id="MobiDB-lite"/>
    </source>
</evidence>
<feature type="transmembrane region" description="Helical" evidence="19">
    <location>
        <begin position="2012"/>
        <end position="2033"/>
    </location>
</feature>
<feature type="transmembrane region" description="Helical" evidence="19">
    <location>
        <begin position="745"/>
        <end position="775"/>
    </location>
</feature>
<evidence type="ECO:0000256" key="10">
    <source>
        <dbReference type="ARBA" id="ARBA00023015"/>
    </source>
</evidence>
<feature type="transmembrane region" description="Helical" evidence="19">
    <location>
        <begin position="634"/>
        <end position="657"/>
    </location>
</feature>
<comment type="catalytic activity">
    <reaction evidence="17">
        <text>[(1-&gt;3)-beta-D-glucosyl](n) + UDP-alpha-D-glucose = [(1-&gt;3)-beta-D-glucosyl](n+1) + UDP + H(+)</text>
        <dbReference type="Rhea" id="RHEA:21476"/>
        <dbReference type="Rhea" id="RHEA-COMP:11146"/>
        <dbReference type="Rhea" id="RHEA-COMP:14303"/>
        <dbReference type="ChEBI" id="CHEBI:15378"/>
        <dbReference type="ChEBI" id="CHEBI:37671"/>
        <dbReference type="ChEBI" id="CHEBI:58223"/>
        <dbReference type="ChEBI" id="CHEBI:58885"/>
        <dbReference type="EC" id="2.4.1.34"/>
    </reaction>
</comment>
<dbReference type="SMART" id="SM01205">
    <property type="entry name" value="FKS1_dom1"/>
    <property type="match status" value="1"/>
</dbReference>
<reference evidence="21" key="1">
    <citation type="submission" date="2019-03" db="EMBL/GenBank/DDBJ databases">
        <authorList>
            <person name="Mank J."/>
            <person name="Almeida P."/>
        </authorList>
    </citation>
    <scope>NUCLEOTIDE SEQUENCE</scope>
    <source>
        <strain evidence="21">78183</strain>
    </source>
</reference>
<feature type="transmembrane region" description="Helical" evidence="19">
    <location>
        <begin position="1777"/>
        <end position="1796"/>
    </location>
</feature>
<dbReference type="InterPro" id="IPR023175">
    <property type="entry name" value="Vta1/CALS_N_sf"/>
</dbReference>
<feature type="transmembrane region" description="Helical" evidence="19">
    <location>
        <begin position="854"/>
        <end position="872"/>
    </location>
</feature>
<dbReference type="GO" id="GO:0003843">
    <property type="term" value="F:1,3-beta-D-glucan synthase activity"/>
    <property type="evidence" value="ECO:0007669"/>
    <property type="project" value="UniProtKB-EC"/>
</dbReference>
<gene>
    <name evidence="21" type="ORF">SVIM_LOCUS108901</name>
</gene>
<dbReference type="InterPro" id="IPR003440">
    <property type="entry name" value="Glyco_trans_48_dom"/>
</dbReference>
<sequence length="2478" mass="284672">MASSSGTANDRGPPRSLSRRMTRANTMMSDLPYEDNVDSELVPSSLATIAPILRVANDIEKDNPRVAYLSGRFHAFEKAHKMNPTSSGRGVRQFKTYLLHRLEKMLLQDIRKCLYSTVLSIMRRLHDSVGPEHERDIAQSYIELDNKVQSALSVHPMKGTTSNVSTLKGSLEWQLTISSLTTTVIANEHAGGRSPFLSSFMMFCSMDGLEDEEILHQLANNDPKEIQLYYRQFYERNIKDAQHTKNPEEMAKILRIASVLYDVLQTVVPKDKIDKEIMKYAEDVERKRGQYEHYNILPLYAAGVKPAIMELPEIKASLHALRDLDNLPMPRIGLPHVSSDDSPKERVKSVNDILDWLSSIFGFQRGNVANQREHLILLLANMDVRNRSLVDYNVLNSGTIQKLEDKIFKNYRSWCNYLRCKSNLRFPEKSDNQRLKLIYIALYLLIWGEASNIRFMPECICYIFHNMAHEVYGILYSNVHPVSGETYETAAPDNEAFLKGVITPIYQVLRKEARRNKGGKASHSKWRNYDDLNEYFWSDRCLKLNWPMDLKADFFIHSDEIPPANERTAQGTGKRKPKTNFVEVRTFWHLFRSFDRMWIFLILALQAMIIVAWSPSGSIAAFFDEDVFKSVLSIFITSAFLNLLQASLDIILSLNAWRSLKVTQILRYLLKFAVAAAWAVVLPIGYSSSVLNPTGLVKFFSTWSMDWQNQSFYTYAIAIYLIPNILAAIIFFLPPLRRTMERSNWRIVTLVMWWAQASMFNTLCLCTYVCVSGLVDVLDLSLSLLNLEPKLYVGRGMHEDMFSLLKYTLFWVLLIICKLAFSFYVEILPLVEPTRLIMEIKVDNYQWHEFFPRLTHNFGVVISIWAPVLLVYFLDAQIWYAIFSTLAGGIQGAFNHLGEIRTLGMLRSRFESVPSAFSRHLVPSSDEDDTRNRLTDEQQERKNIVNFSHVWNEFIFSLREEDLISNHERDLLLVPYSSRVVSVVQWPPFLLASKIPIALDMAKDFKGKEDAELYKKMDDYMRSAVTECYETLKEIIDGLLEDDADKGIVSQICYEVEMTIQQNQFLNAFRMSGLPMLSEYLERFLKLLLSDQEDADDTYISQIINALQSIIEVITQDIMTQGHEILERAHSDGIRDDSTIREQRFGRINVGHLGHHNKNWKEKVKRLHLLLTTKESAINVPWNLDARRRITFFANSLFMNMPKAPKVRDMFSFSVLTPYYKEDVLYSDDELHKENEDGITILFYLKTIYRGDEVYLPSTNDYKIDEWKNFEERTSAKVAKEKMELTRQWVSYRGQTLARTVRGMMYYRHALQLQCLLEFEGDQAGSSALAPVQYRNACFDHAQALADFKFTYVVSCQVYGAQKKSTEARDRSCYSNILNLMLANPSLRIAYIDERELTVNGKSQKSYYSVLVKGGDKYDEEIYRIRLPGPPTDIGEGKPENQNHAIIFTRGEALQTIDMNQDNYFEEAFKMRNVLEELKKSHRRKQNPTILGVREHIFTGSVSSLAWFMSNQESSFVTIGQRVLASPLRVRFHYGHPDIFDRLFHITRGGISKASKIINLSEDIFAGYNTTLRGGYVTHHEYIQVGKGRDVGMNQISSFEAKVANGNGEQTLSRDVYRLGRRFDFYRMLSFYFTTVGFYFSSMVTVITVYVFLYGRLYLVMSGLDREILMNPVINDSKVLEQAMAPQSIFQLGFFLVLPMVMEIGLEKGFRTALGDFVIMQLQLASVFFTFQLGTKSHYFGRTILHGGSKYRATGRGFVVFHAKFAENYRLYSRSHFVKGLELCILLILYEVYGASYRSSSLFLFVTITIWFMVGSWLFAPFVFNPSGFDWQKTVDDWTDWKRWMGNRGGIGISPDKSWESWWDGEHEHLRHTNFRGWLLEIILAFRFFIYQYGIVYHLDISHHSKSLLVYGLSWIVMISALLVLKMVSMGRRKFRTDFQLMFRILKALLFLGFVSVMTVLFVVFGLTIQDLFAAILAFMPTGWAILLIGQACRNLFKWIRFWDSMKELARAYEYIMGLLLFMPIAILSWFSFVSEFQTRLLFNQAFSRGLQISMILAGKKDGNETGVKLAIPLNFAICPDNNAMPICPFAILPKEAAFEEGSSSRTPSPLAEALDYIFWAFRLILKLLGKKMNIQQQQQQQNQSKPPSWEAISKHFSLPLSDAANNLAGVCVSVLKKICRENGLDRWPYRKYLAGKSIEDIRRYAAREKLKALSDLAKAANKRFSLCVCIQNWFLDVHAYSLSLLLGLIRSVECLADGVLVAVVFISIMSSNFVRDLSEQQFLSLAYFYDLISGIQQQNNENSKPHKLQQQGTKDVPVGRQHITLTPGLAKGLMGLDEFKYGFPSDGLSTATNKWWDSSLSGTQRATDRVGIETDEDDSHQSDEKTDAGTSVMIVDNEPAENGKMESNEIDPQGTGLLTSVRKRAVEEGREALKLGVHRTYGANKLGRKQRALLLRIFGSSLPKQWIQDLCSNRVEL</sequence>
<dbReference type="GO" id="GO:0003677">
    <property type="term" value="F:DNA binding"/>
    <property type="evidence" value="ECO:0007669"/>
    <property type="project" value="UniProtKB-KW"/>
</dbReference>
<comment type="subcellular location">
    <subcellularLocation>
        <location evidence="1">Cell membrane</location>
        <topology evidence="1">Multi-pass membrane protein</topology>
    </subcellularLocation>
</comment>
<evidence type="ECO:0000256" key="5">
    <source>
        <dbReference type="ARBA" id="ARBA00022676"/>
    </source>
</evidence>
<dbReference type="Pfam" id="PF14288">
    <property type="entry name" value="FKS1_dom1"/>
    <property type="match status" value="1"/>
</dbReference>
<keyword evidence="4" id="KW-1003">Cell membrane</keyword>
<accession>A0A6N2KWQ1</accession>
<evidence type="ECO:0000256" key="19">
    <source>
        <dbReference type="SAM" id="Phobius"/>
    </source>
</evidence>
<keyword evidence="5" id="KW-0328">Glycosyltransferase</keyword>
<feature type="transmembrane region" description="Helical" evidence="19">
    <location>
        <begin position="669"/>
        <end position="692"/>
    </location>
</feature>
<proteinExistence type="inferred from homology"/>
<evidence type="ECO:0000259" key="20">
    <source>
        <dbReference type="PROSITE" id="PS51519"/>
    </source>
</evidence>
<keyword evidence="7 19" id="KW-0812">Transmembrane</keyword>
<dbReference type="Pfam" id="PF02042">
    <property type="entry name" value="RWP-RK"/>
    <property type="match status" value="1"/>
</dbReference>
<keyword evidence="6" id="KW-0808">Transferase</keyword>
<dbReference type="InterPro" id="IPR003035">
    <property type="entry name" value="RWP-RK_dom"/>
</dbReference>
<dbReference type="InterPro" id="IPR058851">
    <property type="entry name" value="CALS1_helical"/>
</dbReference>
<dbReference type="PROSITE" id="PS51519">
    <property type="entry name" value="RWP_RK"/>
    <property type="match status" value="1"/>
</dbReference>
<evidence type="ECO:0000256" key="17">
    <source>
        <dbReference type="ARBA" id="ARBA00047777"/>
    </source>
</evidence>
<dbReference type="InterPro" id="IPR026899">
    <property type="entry name" value="FKS1-like_dom1"/>
</dbReference>
<organism evidence="21">
    <name type="scientific">Salix viminalis</name>
    <name type="common">Common osier</name>
    <name type="synonym">Basket willow</name>
    <dbReference type="NCBI Taxonomy" id="40686"/>
    <lineage>
        <taxon>Eukaryota</taxon>
        <taxon>Viridiplantae</taxon>
        <taxon>Streptophyta</taxon>
        <taxon>Embryophyta</taxon>
        <taxon>Tracheophyta</taxon>
        <taxon>Spermatophyta</taxon>
        <taxon>Magnoliopsida</taxon>
        <taxon>eudicotyledons</taxon>
        <taxon>Gunneridae</taxon>
        <taxon>Pentapetalae</taxon>
        <taxon>rosids</taxon>
        <taxon>fabids</taxon>
        <taxon>Malpighiales</taxon>
        <taxon>Salicaceae</taxon>
        <taxon>Saliceae</taxon>
        <taxon>Salix</taxon>
    </lineage>
</organism>
<keyword evidence="14" id="KW-0539">Nucleus</keyword>